<dbReference type="RefSeq" id="WP_145057488.1">
    <property type="nucleotide sequence ID" value="NZ_CP036263.1"/>
</dbReference>
<sequence>MFNLETSIAQWKETLSRIDSVRADDAIELESHLRDLVTTLGKHELSEHEAFLVATHRLGHPSELGKEFSKVHGMNVWRKRVLWMLCGCLLYNIGVVWIEALAKFVSAVVGMTGLGTTAVTSATLVMSVIGWAVFLVFALLKSKSRIAGPERIPYSWAVTGGVVLLLGLALDLAGSVLLMRTLAPYEFGQMANWLAPGFLVVYSLVFLAVVTLLWSLNEPKSDTTDAHTCEPPNCV</sequence>
<proteinExistence type="predicted"/>
<name>A0A517MR39_9BACT</name>
<dbReference type="EMBL" id="CP036263">
    <property type="protein sequence ID" value="QDS97257.1"/>
    <property type="molecule type" value="Genomic_DNA"/>
</dbReference>
<keyword evidence="1" id="KW-0472">Membrane</keyword>
<evidence type="ECO:0000313" key="3">
    <source>
        <dbReference type="Proteomes" id="UP000319852"/>
    </source>
</evidence>
<feature type="transmembrane region" description="Helical" evidence="1">
    <location>
        <begin position="81"/>
        <end position="98"/>
    </location>
</feature>
<keyword evidence="1" id="KW-0812">Transmembrane</keyword>
<dbReference type="Proteomes" id="UP000319852">
    <property type="component" value="Chromosome"/>
</dbReference>
<reference evidence="2 3" key="1">
    <citation type="submission" date="2019-02" db="EMBL/GenBank/DDBJ databases">
        <title>Deep-cultivation of Planctomycetes and their phenomic and genomic characterization uncovers novel biology.</title>
        <authorList>
            <person name="Wiegand S."/>
            <person name="Jogler M."/>
            <person name="Boedeker C."/>
            <person name="Pinto D."/>
            <person name="Vollmers J."/>
            <person name="Rivas-Marin E."/>
            <person name="Kohn T."/>
            <person name="Peeters S.H."/>
            <person name="Heuer A."/>
            <person name="Rast P."/>
            <person name="Oberbeckmann S."/>
            <person name="Bunk B."/>
            <person name="Jeske O."/>
            <person name="Meyerdierks A."/>
            <person name="Storesund J.E."/>
            <person name="Kallscheuer N."/>
            <person name="Luecker S."/>
            <person name="Lage O.M."/>
            <person name="Pohl T."/>
            <person name="Merkel B.J."/>
            <person name="Hornburger P."/>
            <person name="Mueller R.-W."/>
            <person name="Bruemmer F."/>
            <person name="Labrenz M."/>
            <person name="Spormann A.M."/>
            <person name="Op den Camp H."/>
            <person name="Overmann J."/>
            <person name="Amann R."/>
            <person name="Jetten M.S.M."/>
            <person name="Mascher T."/>
            <person name="Medema M.H."/>
            <person name="Devos D.P."/>
            <person name="Kaster A.-K."/>
            <person name="Ovreas L."/>
            <person name="Rohde M."/>
            <person name="Galperin M.Y."/>
            <person name="Jogler C."/>
        </authorList>
    </citation>
    <scope>NUCLEOTIDE SEQUENCE [LARGE SCALE GENOMIC DNA]</scope>
    <source>
        <strain evidence="2 3">HG15A2</strain>
    </source>
</reference>
<feature type="transmembrane region" description="Helical" evidence="1">
    <location>
        <begin position="152"/>
        <end position="173"/>
    </location>
</feature>
<dbReference type="AlphaFoldDB" id="A0A517MR39"/>
<evidence type="ECO:0000313" key="2">
    <source>
        <dbReference type="EMBL" id="QDS97257.1"/>
    </source>
</evidence>
<feature type="transmembrane region" description="Helical" evidence="1">
    <location>
        <begin position="118"/>
        <end position="140"/>
    </location>
</feature>
<evidence type="ECO:0000256" key="1">
    <source>
        <dbReference type="SAM" id="Phobius"/>
    </source>
</evidence>
<organism evidence="2 3">
    <name type="scientific">Adhaeretor mobilis</name>
    <dbReference type="NCBI Taxonomy" id="1930276"/>
    <lineage>
        <taxon>Bacteria</taxon>
        <taxon>Pseudomonadati</taxon>
        <taxon>Planctomycetota</taxon>
        <taxon>Planctomycetia</taxon>
        <taxon>Pirellulales</taxon>
        <taxon>Lacipirellulaceae</taxon>
        <taxon>Adhaeretor</taxon>
    </lineage>
</organism>
<keyword evidence="3" id="KW-1185">Reference proteome</keyword>
<gene>
    <name evidence="2" type="ORF">HG15A2_05180</name>
</gene>
<accession>A0A517MR39</accession>
<protein>
    <submittedName>
        <fullName evidence="2">Uncharacterized protein</fullName>
    </submittedName>
</protein>
<dbReference type="OrthoDB" id="1496196at2"/>
<feature type="transmembrane region" description="Helical" evidence="1">
    <location>
        <begin position="193"/>
        <end position="214"/>
    </location>
</feature>
<keyword evidence="1" id="KW-1133">Transmembrane helix</keyword>
<dbReference type="KEGG" id="amob:HG15A2_05180"/>